<comment type="caution">
    <text evidence="2">The sequence shown here is derived from an EMBL/GenBank/DDBJ whole genome shotgun (WGS) entry which is preliminary data.</text>
</comment>
<gene>
    <name evidence="2" type="ORF">Pla22_13830</name>
</gene>
<accession>A0A5C5WUI7</accession>
<feature type="domain" description="Hemerythrin-like" evidence="1">
    <location>
        <begin position="24"/>
        <end position="101"/>
    </location>
</feature>
<dbReference type="OrthoDB" id="276004at2"/>
<dbReference type="Proteomes" id="UP000316598">
    <property type="component" value="Unassembled WGS sequence"/>
</dbReference>
<protein>
    <submittedName>
        <fullName evidence="2">Hemerythrin HHE cation binding domain protein</fullName>
    </submittedName>
</protein>
<dbReference type="InterPro" id="IPR012312">
    <property type="entry name" value="Hemerythrin-like"/>
</dbReference>
<name>A0A5C5WUI7_9BACT</name>
<organism evidence="2 3">
    <name type="scientific">Rubripirellula amarantea</name>
    <dbReference type="NCBI Taxonomy" id="2527999"/>
    <lineage>
        <taxon>Bacteria</taxon>
        <taxon>Pseudomonadati</taxon>
        <taxon>Planctomycetota</taxon>
        <taxon>Planctomycetia</taxon>
        <taxon>Pirellulales</taxon>
        <taxon>Pirellulaceae</taxon>
        <taxon>Rubripirellula</taxon>
    </lineage>
</organism>
<dbReference type="AlphaFoldDB" id="A0A5C5WUI7"/>
<proteinExistence type="predicted"/>
<dbReference type="EMBL" id="SJPI01000001">
    <property type="protein sequence ID" value="TWT53751.1"/>
    <property type="molecule type" value="Genomic_DNA"/>
</dbReference>
<evidence type="ECO:0000259" key="1">
    <source>
        <dbReference type="Pfam" id="PF01814"/>
    </source>
</evidence>
<sequence>MSVAEDKKAIASRSLSVNAAFMKDIKDDNRELKLLMDRISPMVSHPETASNHWMELIGLLGELRDQLAFHFSLEEAYGYFDEAIETEPQLSVQAEVLRSEHTVLFETCRAIAEASSEVSSDQKEKITKLLNRFADFRNKFETHEEAELDLILNALDDDLGVGD</sequence>
<evidence type="ECO:0000313" key="3">
    <source>
        <dbReference type="Proteomes" id="UP000316598"/>
    </source>
</evidence>
<dbReference type="Pfam" id="PF01814">
    <property type="entry name" value="Hemerythrin"/>
    <property type="match status" value="1"/>
</dbReference>
<evidence type="ECO:0000313" key="2">
    <source>
        <dbReference type="EMBL" id="TWT53751.1"/>
    </source>
</evidence>
<dbReference type="RefSeq" id="WP_146513912.1">
    <property type="nucleotide sequence ID" value="NZ_SJPI01000001.1"/>
</dbReference>
<keyword evidence="3" id="KW-1185">Reference proteome</keyword>
<reference evidence="2 3" key="1">
    <citation type="submission" date="2019-02" db="EMBL/GenBank/DDBJ databases">
        <title>Deep-cultivation of Planctomycetes and their phenomic and genomic characterization uncovers novel biology.</title>
        <authorList>
            <person name="Wiegand S."/>
            <person name="Jogler M."/>
            <person name="Boedeker C."/>
            <person name="Pinto D."/>
            <person name="Vollmers J."/>
            <person name="Rivas-Marin E."/>
            <person name="Kohn T."/>
            <person name="Peeters S.H."/>
            <person name="Heuer A."/>
            <person name="Rast P."/>
            <person name="Oberbeckmann S."/>
            <person name="Bunk B."/>
            <person name="Jeske O."/>
            <person name="Meyerdierks A."/>
            <person name="Storesund J.E."/>
            <person name="Kallscheuer N."/>
            <person name="Luecker S."/>
            <person name="Lage O.M."/>
            <person name="Pohl T."/>
            <person name="Merkel B.J."/>
            <person name="Hornburger P."/>
            <person name="Mueller R.-W."/>
            <person name="Bruemmer F."/>
            <person name="Labrenz M."/>
            <person name="Spormann A.M."/>
            <person name="Op Den Camp H."/>
            <person name="Overmann J."/>
            <person name="Amann R."/>
            <person name="Jetten M.S.M."/>
            <person name="Mascher T."/>
            <person name="Medema M.H."/>
            <person name="Devos D.P."/>
            <person name="Kaster A.-K."/>
            <person name="Ovreas L."/>
            <person name="Rohde M."/>
            <person name="Galperin M.Y."/>
            <person name="Jogler C."/>
        </authorList>
    </citation>
    <scope>NUCLEOTIDE SEQUENCE [LARGE SCALE GENOMIC DNA]</scope>
    <source>
        <strain evidence="2 3">Pla22</strain>
    </source>
</reference>